<evidence type="ECO:0000256" key="3">
    <source>
        <dbReference type="RuleBase" id="RU000397"/>
    </source>
</evidence>
<evidence type="ECO:0000256" key="1">
    <source>
        <dbReference type="ARBA" id="ARBA00023002"/>
    </source>
</evidence>
<dbReference type="Pfam" id="PF02800">
    <property type="entry name" value="Gp_dh_C"/>
    <property type="match status" value="1"/>
</dbReference>
<keyword evidence="2" id="KW-0520">NAD</keyword>
<reference evidence="5 6" key="1">
    <citation type="submission" date="2017-04" db="EMBL/GenBank/DDBJ databases">
        <title>Draft genome sequence of Zooshikella ganghwensis VG4 isolated from Red Sea sediments.</title>
        <authorList>
            <person name="Rehman Z."/>
            <person name="Alam I."/>
            <person name="Kamau A."/>
            <person name="Bajic V."/>
            <person name="Leiknes T."/>
        </authorList>
    </citation>
    <scope>NUCLEOTIDE SEQUENCE [LARGE SCALE GENOMIC DNA]</scope>
    <source>
        <strain evidence="5 6">VG4</strain>
    </source>
</reference>
<dbReference type="SMART" id="SM00846">
    <property type="entry name" value="Gp_dh_N"/>
    <property type="match status" value="1"/>
</dbReference>
<dbReference type="InterPro" id="IPR020831">
    <property type="entry name" value="GlycerAld/Erythrose_P_DH"/>
</dbReference>
<dbReference type="SUPFAM" id="SSF55347">
    <property type="entry name" value="Glyceraldehyde-3-phosphate dehydrogenase-like, C-terminal domain"/>
    <property type="match status" value="1"/>
</dbReference>
<keyword evidence="6" id="KW-1185">Reference proteome</keyword>
<accession>A0A4P9VR83</accession>
<dbReference type="InterPro" id="IPR036291">
    <property type="entry name" value="NAD(P)-bd_dom_sf"/>
</dbReference>
<dbReference type="GO" id="GO:0016620">
    <property type="term" value="F:oxidoreductase activity, acting on the aldehyde or oxo group of donors, NAD or NADP as acceptor"/>
    <property type="evidence" value="ECO:0007669"/>
    <property type="project" value="InterPro"/>
</dbReference>
<dbReference type="Pfam" id="PF00044">
    <property type="entry name" value="Gp_dh_N"/>
    <property type="match status" value="1"/>
</dbReference>
<evidence type="ECO:0000313" key="5">
    <source>
        <dbReference type="EMBL" id="RDH45299.1"/>
    </source>
</evidence>
<dbReference type="Gene3D" id="3.40.50.720">
    <property type="entry name" value="NAD(P)-binding Rossmann-like Domain"/>
    <property type="match status" value="1"/>
</dbReference>
<dbReference type="AlphaFoldDB" id="A0A4P9VR83"/>
<dbReference type="EMBL" id="NDXW01000001">
    <property type="protein sequence ID" value="RDH45299.1"/>
    <property type="molecule type" value="Genomic_DNA"/>
</dbReference>
<dbReference type="GO" id="GO:0051287">
    <property type="term" value="F:NAD binding"/>
    <property type="evidence" value="ECO:0007669"/>
    <property type="project" value="InterPro"/>
</dbReference>
<organism evidence="5 6">
    <name type="scientific">Zooshikella ganghwensis</name>
    <dbReference type="NCBI Taxonomy" id="202772"/>
    <lineage>
        <taxon>Bacteria</taxon>
        <taxon>Pseudomonadati</taxon>
        <taxon>Pseudomonadota</taxon>
        <taxon>Gammaproteobacteria</taxon>
        <taxon>Oceanospirillales</taxon>
        <taxon>Zooshikellaceae</taxon>
        <taxon>Zooshikella</taxon>
    </lineage>
</organism>
<dbReference type="PANTHER" id="PTHR42955:SF1">
    <property type="entry name" value="GLYCERALDEHYDE-3-PHOSPHATE DEHYDROGENASE"/>
    <property type="match status" value="1"/>
</dbReference>
<dbReference type="Gene3D" id="3.30.360.10">
    <property type="entry name" value="Dihydrodipicolinate Reductase, domain 2"/>
    <property type="match status" value="1"/>
</dbReference>
<dbReference type="Proteomes" id="UP000257039">
    <property type="component" value="Unassembled WGS sequence"/>
</dbReference>
<sequence>MGRTALRAAWSWPELDIVHINDSSIEPSLAAHLLTYEDSNATWADIQVSEDVSLKIDDQCLGFTRQTSILDVDWRGYQVDVVIVCDESSNDISAIKQLLSKGVRKVVIAGAMHHNVLNIVMGVNDYLYNASAHHLVASGHWLTQSYAPILKVLHDGLGVSHGAISVAKPLIPSPQDYDPIACRFRHPGNAIIPQRFEKIHNKLIFPELANRLNCNVIHLPLYGPSYVEGTFEVSCNTTAEEVGSLFIKAANGLLRGILRVDDNNLVSTDFARSPVSCVIDMPALSVVAGTQVRVLAWCDFEAGFCQRLMELVRKVGMSI</sequence>
<dbReference type="InterPro" id="IPR020828">
    <property type="entry name" value="GlycerAld_3-P_DH_NAD(P)-bd"/>
</dbReference>
<feature type="binding site" evidence="2">
    <location>
        <position position="22"/>
    </location>
    <ligand>
        <name>NAD(+)</name>
        <dbReference type="ChEBI" id="CHEBI:57540"/>
    </ligand>
</feature>
<dbReference type="InterPro" id="IPR020829">
    <property type="entry name" value="GlycerAld_3-P_DH_cat"/>
</dbReference>
<evidence type="ECO:0000259" key="4">
    <source>
        <dbReference type="SMART" id="SM00846"/>
    </source>
</evidence>
<evidence type="ECO:0000313" key="6">
    <source>
        <dbReference type="Proteomes" id="UP000257039"/>
    </source>
</evidence>
<dbReference type="InterPro" id="IPR052978">
    <property type="entry name" value="GAP_dehydrogenase"/>
</dbReference>
<dbReference type="SUPFAM" id="SSF51735">
    <property type="entry name" value="NAD(P)-binding Rossmann-fold domains"/>
    <property type="match status" value="1"/>
</dbReference>
<keyword evidence="1" id="KW-0560">Oxidoreductase</keyword>
<evidence type="ECO:0000256" key="2">
    <source>
        <dbReference type="PIRSR" id="PIRSR000149-3"/>
    </source>
</evidence>
<proteinExistence type="inferred from homology"/>
<feature type="domain" description="Glyceraldehyde 3-phosphate dehydrogenase NAD(P) binding" evidence="4">
    <location>
        <begin position="1"/>
        <end position="137"/>
    </location>
</feature>
<dbReference type="PANTHER" id="PTHR42955">
    <property type="entry name" value="GLYCERALDEHYDE-3-PHOSPHATE DEHYDROGENASE"/>
    <property type="match status" value="1"/>
</dbReference>
<gene>
    <name evidence="5" type="ORF">B9G39_18615</name>
</gene>
<dbReference type="PIRSF" id="PIRSF000149">
    <property type="entry name" value="GAP_DH"/>
    <property type="match status" value="1"/>
</dbReference>
<comment type="caution">
    <text evidence="5">The sequence shown here is derived from an EMBL/GenBank/DDBJ whole genome shotgun (WGS) entry which is preliminary data.</text>
</comment>
<keyword evidence="2" id="KW-0547">Nucleotide-binding</keyword>
<comment type="similarity">
    <text evidence="3">Belongs to the glyceraldehyde-3-phosphate dehydrogenase family.</text>
</comment>
<name>A0A4P9VR83_9GAMM</name>
<dbReference type="PRINTS" id="PR00078">
    <property type="entry name" value="G3PDHDRGNASE"/>
</dbReference>
<protein>
    <recommendedName>
        <fullName evidence="4">Glyceraldehyde 3-phosphate dehydrogenase NAD(P) binding domain-containing protein</fullName>
    </recommendedName>
</protein>